<accession>A0AA41Z743</accession>
<name>A0AA41Z743_9HYPH</name>
<evidence type="ECO:0000313" key="1">
    <source>
        <dbReference type="EMBL" id="MCW6511723.1"/>
    </source>
</evidence>
<evidence type="ECO:0000313" key="2">
    <source>
        <dbReference type="Proteomes" id="UP001165667"/>
    </source>
</evidence>
<protein>
    <submittedName>
        <fullName evidence="1">Uncharacterized protein</fullName>
    </submittedName>
</protein>
<reference evidence="1" key="1">
    <citation type="submission" date="2022-05" db="EMBL/GenBank/DDBJ databases">
        <authorList>
            <person name="Pankratov T."/>
        </authorList>
    </citation>
    <scope>NUCLEOTIDE SEQUENCE</scope>
    <source>
        <strain evidence="1">BP6-180914</strain>
    </source>
</reference>
<dbReference type="AlphaFoldDB" id="A0AA41Z743"/>
<keyword evidence="2" id="KW-1185">Reference proteome</keyword>
<gene>
    <name evidence="1" type="ORF">M8523_27535</name>
</gene>
<comment type="caution">
    <text evidence="1">The sequence shown here is derived from an EMBL/GenBank/DDBJ whole genome shotgun (WGS) entry which is preliminary data.</text>
</comment>
<dbReference type="Proteomes" id="UP001165667">
    <property type="component" value="Unassembled WGS sequence"/>
</dbReference>
<proteinExistence type="predicted"/>
<organism evidence="1 2">
    <name type="scientific">Lichenifustis flavocetrariae</name>
    <dbReference type="NCBI Taxonomy" id="2949735"/>
    <lineage>
        <taxon>Bacteria</taxon>
        <taxon>Pseudomonadati</taxon>
        <taxon>Pseudomonadota</taxon>
        <taxon>Alphaproteobacteria</taxon>
        <taxon>Hyphomicrobiales</taxon>
        <taxon>Lichenihabitantaceae</taxon>
        <taxon>Lichenifustis</taxon>
    </lineage>
</organism>
<sequence>MANNNCKLSPTPALNIDLLAGIRQMFTPNEIEVIATALAGSPPTEAMTFGEMFRRRLRTSSLLQSIVRRWRLDVGTLVDKFACATPEMLIELGRAVEAWYDICHREGLYPWGRSSEVVLSRVGLHAVTGPAAWGFAVAIHQSTSSEFVLRDSPGAMDFDTMPDVASLAHAVLEQHRDWMTDPDGAYRLVTQLAKLTGHRYFRLDARLGRPILTAITTSALAHDLADGSLRHLWLQGVNAPQSGT</sequence>
<dbReference type="EMBL" id="JAMOIM010000031">
    <property type="protein sequence ID" value="MCW6511723.1"/>
    <property type="molecule type" value="Genomic_DNA"/>
</dbReference>